<dbReference type="eggNOG" id="COG3583">
    <property type="taxonomic scope" value="Bacteria"/>
</dbReference>
<keyword evidence="1" id="KW-0732">Signal</keyword>
<dbReference type="SMART" id="SM01208">
    <property type="entry name" value="G5"/>
    <property type="match status" value="1"/>
</dbReference>
<dbReference type="Pfam" id="PF01551">
    <property type="entry name" value="Peptidase_M23"/>
    <property type="match status" value="1"/>
</dbReference>
<dbReference type="Pfam" id="PF07501">
    <property type="entry name" value="G5"/>
    <property type="match status" value="1"/>
</dbReference>
<dbReference type="SMART" id="SM00257">
    <property type="entry name" value="LysM"/>
    <property type="match status" value="1"/>
</dbReference>
<name>W8T6V5_PEPAC</name>
<dbReference type="InterPro" id="IPR050570">
    <property type="entry name" value="Cell_wall_metabolism_enzyme"/>
</dbReference>
<dbReference type="CDD" id="cd12797">
    <property type="entry name" value="M23_peptidase"/>
    <property type="match status" value="1"/>
</dbReference>
<dbReference type="STRING" id="1286171.EAL2_c21930"/>
<dbReference type="InterPro" id="IPR036779">
    <property type="entry name" value="LysM_dom_sf"/>
</dbReference>
<keyword evidence="2" id="KW-0472">Membrane</keyword>
<gene>
    <name evidence="5" type="ORF">EAL2_c21930</name>
</gene>
<feature type="domain" description="LysM" evidence="4">
    <location>
        <begin position="219"/>
        <end position="263"/>
    </location>
</feature>
<dbReference type="Gene3D" id="2.20.230.10">
    <property type="entry name" value="Resuscitation-promoting factor rpfb"/>
    <property type="match status" value="1"/>
</dbReference>
<sequence length="477" mass="52020">MKNTLLNRVATGAKKASESITTLIKNSRLTDMLPEQMRGGNMPAYMAAGTCAVAISAAAFFATMDYELYIDGKAVGAVDKKAQVYEAIENIKRSVPKTLGSDIKLGQKIEFKVVHVPDSELLNAADLEKKIKSGIDLQVEAYGIKAQGKLVVALKSEAEAKKVLELIKQPYTAKQDNTLSINTDFLQKVEIKKLQADIALVKTPQNAVEYIKNGGHELHTYSVQPGDTTWSISEKFKIDVSQIQDANPGTNIENLQIGQTISLSLPKPLISVKTTENIAYEERIPYNVVYEDTSAMYKGDKKMKAEGEEGLKKVQAKQVKIDGVIASTTVTSEDIIKAPKDNIIVQGIKERPKTLAFGAFITPTRGRLTSPFGRRWGRMHTGIDIAGPIGTPIVAADGGKVTFAGWKDGYGKIIIINHENGYQTYYGHCSSFSVKAGDRVYRGQNIGAVGNTGRSTGPHLHFEVRKNGTPVNPSKYI</sequence>
<dbReference type="InterPro" id="IPR011055">
    <property type="entry name" value="Dup_hybrid_motif"/>
</dbReference>
<keyword evidence="2" id="KW-0812">Transmembrane</keyword>
<dbReference type="EMBL" id="CP007452">
    <property type="protein sequence ID" value="AHM57474.1"/>
    <property type="molecule type" value="Genomic_DNA"/>
</dbReference>
<evidence type="ECO:0000259" key="3">
    <source>
        <dbReference type="PROSITE" id="PS51109"/>
    </source>
</evidence>
<dbReference type="PANTHER" id="PTHR21666:SF270">
    <property type="entry name" value="MUREIN HYDROLASE ACTIVATOR ENVC"/>
    <property type="match status" value="1"/>
</dbReference>
<dbReference type="Gene3D" id="2.70.70.10">
    <property type="entry name" value="Glucose Permease (Domain IIA)"/>
    <property type="match status" value="1"/>
</dbReference>
<dbReference type="RefSeq" id="WP_025436395.1">
    <property type="nucleotide sequence ID" value="NZ_CP007452.1"/>
</dbReference>
<protein>
    <submittedName>
        <fullName evidence="5">Peptidase M23B</fullName>
    </submittedName>
</protein>
<dbReference type="InterPro" id="IPR011098">
    <property type="entry name" value="G5_dom"/>
</dbReference>
<dbReference type="eggNOG" id="COG0739">
    <property type="taxonomic scope" value="Bacteria"/>
</dbReference>
<dbReference type="Gene3D" id="3.10.350.10">
    <property type="entry name" value="LysM domain"/>
    <property type="match status" value="1"/>
</dbReference>
<keyword evidence="6" id="KW-1185">Reference proteome</keyword>
<dbReference type="SUPFAM" id="SSF54106">
    <property type="entry name" value="LysM domain"/>
    <property type="match status" value="1"/>
</dbReference>
<evidence type="ECO:0000256" key="1">
    <source>
        <dbReference type="ARBA" id="ARBA00022729"/>
    </source>
</evidence>
<dbReference type="PROSITE" id="PS51109">
    <property type="entry name" value="G5"/>
    <property type="match status" value="1"/>
</dbReference>
<feature type="domain" description="G5" evidence="3">
    <location>
        <begin position="270"/>
        <end position="350"/>
    </location>
</feature>
<reference evidence="5 6" key="1">
    <citation type="journal article" date="2014" name="Genome Announc.">
        <title>Complete Genome Sequence of Amino Acid-Utilizing Eubacterium acidaminophilum al-2 (DSM 3953).</title>
        <authorList>
            <person name="Poehlein A."/>
            <person name="Andreesen J.R."/>
            <person name="Daniel R."/>
        </authorList>
    </citation>
    <scope>NUCLEOTIDE SEQUENCE [LARGE SCALE GENOMIC DNA]</scope>
    <source>
        <strain evidence="5 6">DSM 3953</strain>
    </source>
</reference>
<dbReference type="HOGENOM" id="CLU_027710_2_1_9"/>
<dbReference type="InterPro" id="IPR018392">
    <property type="entry name" value="LysM"/>
</dbReference>
<dbReference type="PROSITE" id="PS51782">
    <property type="entry name" value="LYSM"/>
    <property type="match status" value="1"/>
</dbReference>
<dbReference type="InterPro" id="IPR016047">
    <property type="entry name" value="M23ase_b-sheet_dom"/>
</dbReference>
<evidence type="ECO:0000259" key="4">
    <source>
        <dbReference type="PROSITE" id="PS51782"/>
    </source>
</evidence>
<dbReference type="SUPFAM" id="SSF51261">
    <property type="entry name" value="Duplicated hybrid motif"/>
    <property type="match status" value="1"/>
</dbReference>
<dbReference type="GO" id="GO:0004222">
    <property type="term" value="F:metalloendopeptidase activity"/>
    <property type="evidence" value="ECO:0007669"/>
    <property type="project" value="TreeGrafter"/>
</dbReference>
<dbReference type="CDD" id="cd00118">
    <property type="entry name" value="LysM"/>
    <property type="match status" value="1"/>
</dbReference>
<dbReference type="OrthoDB" id="9809488at2"/>
<dbReference type="Proteomes" id="UP000019591">
    <property type="component" value="Chromosome"/>
</dbReference>
<proteinExistence type="predicted"/>
<dbReference type="Pfam" id="PF01476">
    <property type="entry name" value="LysM"/>
    <property type="match status" value="1"/>
</dbReference>
<feature type="transmembrane region" description="Helical" evidence="2">
    <location>
        <begin position="42"/>
        <end position="63"/>
    </location>
</feature>
<keyword evidence="2" id="KW-1133">Transmembrane helix</keyword>
<dbReference type="AlphaFoldDB" id="W8T6V5"/>
<organism evidence="5 6">
    <name type="scientific">Peptoclostridium acidaminophilum DSM 3953</name>
    <dbReference type="NCBI Taxonomy" id="1286171"/>
    <lineage>
        <taxon>Bacteria</taxon>
        <taxon>Bacillati</taxon>
        <taxon>Bacillota</taxon>
        <taxon>Clostridia</taxon>
        <taxon>Peptostreptococcales</taxon>
        <taxon>Peptoclostridiaceae</taxon>
        <taxon>Peptoclostridium</taxon>
    </lineage>
</organism>
<dbReference type="KEGG" id="eac:EAL2_c21930"/>
<dbReference type="PANTHER" id="PTHR21666">
    <property type="entry name" value="PEPTIDASE-RELATED"/>
    <property type="match status" value="1"/>
</dbReference>
<accession>W8T6V5</accession>
<evidence type="ECO:0000313" key="5">
    <source>
        <dbReference type="EMBL" id="AHM57474.1"/>
    </source>
</evidence>
<evidence type="ECO:0000313" key="6">
    <source>
        <dbReference type="Proteomes" id="UP000019591"/>
    </source>
</evidence>
<dbReference type="PATRIC" id="fig|1286171.3.peg.2142"/>
<evidence type="ECO:0000256" key="2">
    <source>
        <dbReference type="SAM" id="Phobius"/>
    </source>
</evidence>